<evidence type="ECO:0000256" key="3">
    <source>
        <dbReference type="SAM" id="SignalP"/>
    </source>
</evidence>
<evidence type="ECO:0000259" key="4">
    <source>
        <dbReference type="Pfam" id="PF13458"/>
    </source>
</evidence>
<dbReference type="EMBL" id="JAPJZI010000001">
    <property type="protein sequence ID" value="MDA5398176.1"/>
    <property type="molecule type" value="Genomic_DNA"/>
</dbReference>
<keyword evidence="2 3" id="KW-0732">Signal</keyword>
<dbReference type="RefSeq" id="WP_267989613.1">
    <property type="nucleotide sequence ID" value="NZ_JAPJZI010000001.1"/>
</dbReference>
<dbReference type="Pfam" id="PF13458">
    <property type="entry name" value="Peripla_BP_6"/>
    <property type="match status" value="1"/>
</dbReference>
<dbReference type="SUPFAM" id="SSF53822">
    <property type="entry name" value="Periplasmic binding protein-like I"/>
    <property type="match status" value="1"/>
</dbReference>
<evidence type="ECO:0000313" key="6">
    <source>
        <dbReference type="Proteomes" id="UP001151234"/>
    </source>
</evidence>
<dbReference type="CDD" id="cd06342">
    <property type="entry name" value="PBP1_ABC_LIVBP-like"/>
    <property type="match status" value="1"/>
</dbReference>
<dbReference type="Gene3D" id="3.40.50.2300">
    <property type="match status" value="2"/>
</dbReference>
<feature type="domain" description="Leucine-binding protein" evidence="4">
    <location>
        <begin position="33"/>
        <end position="357"/>
    </location>
</feature>
<protein>
    <submittedName>
        <fullName evidence="5">Branched-chain amino acid ABC transporter substrate-binding protein</fullName>
    </submittedName>
</protein>
<reference evidence="5" key="1">
    <citation type="submission" date="2022-11" db="EMBL/GenBank/DDBJ databases">
        <title>Draft genome sequence of Hoeflea poritis E7-10 and Hoeflea prorocentri PM5-8, separated from scleractinian coral Porites lutea and marine dinoflagellate.</title>
        <authorList>
            <person name="Zhang G."/>
            <person name="Wei Q."/>
            <person name="Cai L."/>
        </authorList>
    </citation>
    <scope>NUCLEOTIDE SEQUENCE</scope>
    <source>
        <strain evidence="5">PM5-8</strain>
    </source>
</reference>
<dbReference type="PANTHER" id="PTHR47151">
    <property type="entry name" value="LEU/ILE/VAL-BINDING ABC TRANSPORTER SUBUNIT"/>
    <property type="match status" value="1"/>
</dbReference>
<gene>
    <name evidence="5" type="ORF">OQ273_06270</name>
</gene>
<dbReference type="PANTHER" id="PTHR47151:SF2">
    <property type="entry name" value="AMINO ACID BINDING PROTEIN"/>
    <property type="match status" value="1"/>
</dbReference>
<keyword evidence="6" id="KW-1185">Reference proteome</keyword>
<evidence type="ECO:0000256" key="1">
    <source>
        <dbReference type="ARBA" id="ARBA00010062"/>
    </source>
</evidence>
<feature type="signal peptide" evidence="3">
    <location>
        <begin position="1"/>
        <end position="21"/>
    </location>
</feature>
<comment type="caution">
    <text evidence="5">The sequence shown here is derived from an EMBL/GenBank/DDBJ whole genome shotgun (WGS) entry which is preliminary data.</text>
</comment>
<dbReference type="AlphaFoldDB" id="A0A9X3UK80"/>
<dbReference type="InterPro" id="IPR028082">
    <property type="entry name" value="Peripla_BP_I"/>
</dbReference>
<organism evidence="5 6">
    <name type="scientific">Hoeflea prorocentri</name>
    <dbReference type="NCBI Taxonomy" id="1922333"/>
    <lineage>
        <taxon>Bacteria</taxon>
        <taxon>Pseudomonadati</taxon>
        <taxon>Pseudomonadota</taxon>
        <taxon>Alphaproteobacteria</taxon>
        <taxon>Hyphomicrobiales</taxon>
        <taxon>Rhizobiaceae</taxon>
        <taxon>Hoeflea</taxon>
    </lineage>
</organism>
<proteinExistence type="inferred from homology"/>
<feature type="chain" id="PRO_5040913125" evidence="3">
    <location>
        <begin position="22"/>
        <end position="380"/>
    </location>
</feature>
<accession>A0A9X3UK80</accession>
<name>A0A9X3UK80_9HYPH</name>
<dbReference type="InterPro" id="IPR028081">
    <property type="entry name" value="Leu-bd"/>
</dbReference>
<evidence type="ECO:0000313" key="5">
    <source>
        <dbReference type="EMBL" id="MDA5398176.1"/>
    </source>
</evidence>
<comment type="similarity">
    <text evidence="1">Belongs to the leucine-binding protein family.</text>
</comment>
<dbReference type="Proteomes" id="UP001151234">
    <property type="component" value="Unassembled WGS sequence"/>
</dbReference>
<evidence type="ECO:0000256" key="2">
    <source>
        <dbReference type="ARBA" id="ARBA00022729"/>
    </source>
</evidence>
<sequence length="380" mass="39951">MRLGRKSILAALLLAVCPLAAAPVTAQENGSGLRIGVVVPAEGNFSILGDQILQGINVLKDNSGPAIAEILEEPDSCDPAGGEDAASAFVEAGVDAVIGFLCMESLSSALPILSASGIPSLTLGVRSAIVAEDANRQGLLFYRMAPRDDDEAKMVTRTISTDWVGKPLALVEDGTIYGRELMESVRILLEEIGISPIFVDNFRPSQDRQFGLVRRLERSGATHVFIGGDRQDAATIARDSVEAGLELTFLGGDALNAADGNPPLADGFFAVTLPDARYMPSATRAISQFDQAGIPVGNYTIAAYAAGQVLMAANRAAGLSSAPLADHLSGRQYFTAIGQIEFDEFGERKDNPFELMVWYNGAFVPADLSGGNTGQGGTTQ</sequence>